<proteinExistence type="predicted"/>
<dbReference type="Pfam" id="PF16457">
    <property type="entry name" value="PH_12"/>
    <property type="match status" value="1"/>
</dbReference>
<dbReference type="InterPro" id="IPR051210">
    <property type="entry name" value="Ub_ligase/GEF_domain"/>
</dbReference>
<gene>
    <name evidence="5" type="ORF">C2E21_0037</name>
</gene>
<dbReference type="PROSITE" id="PS50012">
    <property type="entry name" value="RCC1_3"/>
    <property type="match status" value="3"/>
</dbReference>
<feature type="domain" description="PH" evidence="4">
    <location>
        <begin position="38"/>
        <end position="146"/>
    </location>
</feature>
<accession>A0A2P6U4X9</accession>
<evidence type="ECO:0000313" key="5">
    <source>
        <dbReference type="EMBL" id="PRW61357.1"/>
    </source>
</evidence>
<dbReference type="InterPro" id="IPR000408">
    <property type="entry name" value="Reg_chr_condens"/>
</dbReference>
<dbReference type="InterPro" id="IPR009091">
    <property type="entry name" value="RCC1/BLIP-II"/>
</dbReference>
<evidence type="ECO:0000256" key="2">
    <source>
        <dbReference type="PROSITE-ProRule" id="PRU00235"/>
    </source>
</evidence>
<feature type="region of interest" description="Disordered" evidence="3">
    <location>
        <begin position="446"/>
        <end position="490"/>
    </location>
</feature>
<keyword evidence="6" id="KW-1185">Reference proteome</keyword>
<dbReference type="InterPro" id="IPR011993">
    <property type="entry name" value="PH-like_dom_sf"/>
</dbReference>
<dbReference type="Pfam" id="PF00415">
    <property type="entry name" value="RCC1"/>
    <property type="match status" value="2"/>
</dbReference>
<protein>
    <submittedName>
        <fullName evidence="5">RCC1 BLIP-II</fullName>
    </submittedName>
</protein>
<name>A0A2P6U4X9_CHLSO</name>
<feature type="repeat" description="RCC1" evidence="2">
    <location>
        <begin position="373"/>
        <end position="424"/>
    </location>
</feature>
<dbReference type="AlphaFoldDB" id="A0A2P6U4X9"/>
<comment type="caution">
    <text evidence="5">The sequence shown here is derived from an EMBL/GenBank/DDBJ whole genome shotgun (WGS) entry which is preliminary data.</text>
</comment>
<dbReference type="SUPFAM" id="SSF50729">
    <property type="entry name" value="PH domain-like"/>
    <property type="match status" value="1"/>
</dbReference>
<dbReference type="SUPFAM" id="SSF50985">
    <property type="entry name" value="RCC1/BLIP-II"/>
    <property type="match status" value="1"/>
</dbReference>
<feature type="repeat" description="RCC1" evidence="2">
    <location>
        <begin position="273"/>
        <end position="325"/>
    </location>
</feature>
<feature type="repeat" description="RCC1" evidence="2">
    <location>
        <begin position="326"/>
        <end position="372"/>
    </location>
</feature>
<evidence type="ECO:0000256" key="3">
    <source>
        <dbReference type="SAM" id="MobiDB-lite"/>
    </source>
</evidence>
<dbReference type="STRING" id="3076.A0A2P6U4X9"/>
<dbReference type="PANTHER" id="PTHR22870">
    <property type="entry name" value="REGULATOR OF CHROMOSOME CONDENSATION"/>
    <property type="match status" value="1"/>
</dbReference>
<evidence type="ECO:0000256" key="1">
    <source>
        <dbReference type="ARBA" id="ARBA00022737"/>
    </source>
</evidence>
<dbReference type="CDD" id="cd13365">
    <property type="entry name" value="PH_PLC_plant-like"/>
    <property type="match status" value="1"/>
</dbReference>
<dbReference type="Gene3D" id="2.130.10.30">
    <property type="entry name" value="Regulator of chromosome condensation 1/beta-lactamase-inhibitor protein II"/>
    <property type="match status" value="2"/>
</dbReference>
<dbReference type="PROSITE" id="PS50003">
    <property type="entry name" value="PH_DOMAIN"/>
    <property type="match status" value="1"/>
</dbReference>
<dbReference type="InterPro" id="IPR001849">
    <property type="entry name" value="PH_domain"/>
</dbReference>
<organism evidence="5 6">
    <name type="scientific">Chlorella sorokiniana</name>
    <name type="common">Freshwater green alga</name>
    <dbReference type="NCBI Taxonomy" id="3076"/>
    <lineage>
        <taxon>Eukaryota</taxon>
        <taxon>Viridiplantae</taxon>
        <taxon>Chlorophyta</taxon>
        <taxon>core chlorophytes</taxon>
        <taxon>Trebouxiophyceae</taxon>
        <taxon>Chlorellales</taxon>
        <taxon>Chlorellaceae</taxon>
        <taxon>Chlorella clade</taxon>
        <taxon>Chlorella</taxon>
    </lineage>
</organism>
<feature type="compositionally biased region" description="Polar residues" evidence="3">
    <location>
        <begin position="478"/>
        <end position="490"/>
    </location>
</feature>
<dbReference type="EMBL" id="LHPG02000001">
    <property type="protein sequence ID" value="PRW61357.1"/>
    <property type="molecule type" value="Genomic_DNA"/>
</dbReference>
<dbReference type="Proteomes" id="UP000239899">
    <property type="component" value="Unassembled WGS sequence"/>
</dbReference>
<evidence type="ECO:0000313" key="6">
    <source>
        <dbReference type="Proteomes" id="UP000239899"/>
    </source>
</evidence>
<evidence type="ECO:0000259" key="4">
    <source>
        <dbReference type="PROSITE" id="PS50003"/>
    </source>
</evidence>
<keyword evidence="1" id="KW-0677">Repeat</keyword>
<dbReference type="PANTHER" id="PTHR22870:SF437">
    <property type="entry name" value="REGULATOR OF CHROMOSOME CONDENSATION (RCC1) FAMILY WITH FYVE ZINC FINGER DOMAIN-CONTAINING PROTEIN"/>
    <property type="match status" value="1"/>
</dbReference>
<sequence>MAARGLVYLAGQLVSEREALGPDASPRSSRRPLEEALTALRKGALLLKHGRHGKPKVHYFRVTACDTLLRWRSASGSLKQVKLRSVNEVAAGQATDVFRRHPLHEPARSFSLLYTDEDGSSRTLDLTCADEQQFELWYGGLAALVRYLRSLGAPVAGAAAAAGAAPAPAAPSGGSKAGGLPLEMTRWLQESRMLQRQPSAAGSSAGDRIPCDLLAWGAAQRAPVTASVRSSTGALEDCWQHRSAPGLAPGGGFLDASVAAVGRKHAAVVTATGALYTWGEGRAGKLGLGHDQDQPQPQRVRHGLDGQCVVAVACGDDCTAAVTDIGALFMWGRLHMDSRPQLVPLHVRGDLTGQRVVQVSCGPFHCAAVSADGRLFTWGEGFGAKLGHGDQGSRSHPALVQALAGCQVLEVACGVWHTAAIVVEPEGSPLPPQLQQSPLKADSPAVFAMPPPSGTGDVVGALPGLPPASPAHRGAAHTRNNSTSSALSEV</sequence>
<dbReference type="PROSITE" id="PS00626">
    <property type="entry name" value="RCC1_2"/>
    <property type="match status" value="1"/>
</dbReference>
<dbReference type="Gene3D" id="2.30.29.30">
    <property type="entry name" value="Pleckstrin-homology domain (PH domain)/Phosphotyrosine-binding domain (PTB)"/>
    <property type="match status" value="1"/>
</dbReference>
<reference evidence="5 6" key="1">
    <citation type="journal article" date="2018" name="Plant J.">
        <title>Genome sequences of Chlorella sorokiniana UTEX 1602 and Micractinium conductrix SAG 241.80: implications to maltose excretion by a green alga.</title>
        <authorList>
            <person name="Arriola M.B."/>
            <person name="Velmurugan N."/>
            <person name="Zhang Y."/>
            <person name="Plunkett M.H."/>
            <person name="Hondzo H."/>
            <person name="Barney B.M."/>
        </authorList>
    </citation>
    <scope>NUCLEOTIDE SEQUENCE [LARGE SCALE GENOMIC DNA]</scope>
    <source>
        <strain evidence="6">UTEX 1602</strain>
    </source>
</reference>
<dbReference type="OrthoDB" id="5981550at2759"/>